<dbReference type="EMBL" id="CAJNNW010025822">
    <property type="protein sequence ID" value="CAE8680103.1"/>
    <property type="molecule type" value="Genomic_DNA"/>
</dbReference>
<dbReference type="Proteomes" id="UP000626109">
    <property type="component" value="Unassembled WGS sequence"/>
</dbReference>
<evidence type="ECO:0000256" key="2">
    <source>
        <dbReference type="SAM" id="Phobius"/>
    </source>
</evidence>
<accession>A0A813JPP2</accession>
<feature type="compositionally biased region" description="Basic and acidic residues" evidence="1">
    <location>
        <begin position="167"/>
        <end position="176"/>
    </location>
</feature>
<reference evidence="3" key="1">
    <citation type="submission" date="2021-02" db="EMBL/GenBank/DDBJ databases">
        <authorList>
            <person name="Dougan E. K."/>
            <person name="Rhodes N."/>
            <person name="Thang M."/>
            <person name="Chan C."/>
        </authorList>
    </citation>
    <scope>NUCLEOTIDE SEQUENCE</scope>
</reference>
<keyword evidence="2" id="KW-0812">Transmembrane</keyword>
<dbReference type="AlphaFoldDB" id="A0A813JPP2"/>
<evidence type="ECO:0008006" key="5">
    <source>
        <dbReference type="Google" id="ProtNLM"/>
    </source>
</evidence>
<feature type="transmembrane region" description="Helical" evidence="2">
    <location>
        <begin position="186"/>
        <end position="209"/>
    </location>
</feature>
<keyword evidence="2" id="KW-0472">Membrane</keyword>
<sequence>MKLASAVSRIVSPDGRLFFPCVRILCSFRPFCFGRLGHQVPRHDSRGVEDSFLASGFSSPGTLAFASGLSSRPLSARWVAGRVPLGSSGFGRLTSGPGGEESESPSFLASGGATSAALLASVLSACALRPWASGGRCSFIGGGVERLPRARRKRQPQLNGAGAEPPSRSDDSGPGRRWSDSVGGGCLLFVVVIAICCLLFVAGLLFSALS</sequence>
<keyword evidence="2" id="KW-1133">Transmembrane helix</keyword>
<evidence type="ECO:0000313" key="4">
    <source>
        <dbReference type="Proteomes" id="UP000626109"/>
    </source>
</evidence>
<proteinExistence type="predicted"/>
<name>A0A813JPP2_POLGL</name>
<feature type="region of interest" description="Disordered" evidence="1">
    <location>
        <begin position="149"/>
        <end position="176"/>
    </location>
</feature>
<comment type="caution">
    <text evidence="3">The sequence shown here is derived from an EMBL/GenBank/DDBJ whole genome shotgun (WGS) entry which is preliminary data.</text>
</comment>
<gene>
    <name evidence="3" type="ORF">PGLA2088_LOCUS21732</name>
</gene>
<protein>
    <recommendedName>
        <fullName evidence="5">Transmembrane protein</fullName>
    </recommendedName>
</protein>
<evidence type="ECO:0000256" key="1">
    <source>
        <dbReference type="SAM" id="MobiDB-lite"/>
    </source>
</evidence>
<evidence type="ECO:0000313" key="3">
    <source>
        <dbReference type="EMBL" id="CAE8680103.1"/>
    </source>
</evidence>
<organism evidence="3 4">
    <name type="scientific">Polarella glacialis</name>
    <name type="common">Dinoflagellate</name>
    <dbReference type="NCBI Taxonomy" id="89957"/>
    <lineage>
        <taxon>Eukaryota</taxon>
        <taxon>Sar</taxon>
        <taxon>Alveolata</taxon>
        <taxon>Dinophyceae</taxon>
        <taxon>Suessiales</taxon>
        <taxon>Suessiaceae</taxon>
        <taxon>Polarella</taxon>
    </lineage>
</organism>